<protein>
    <recommendedName>
        <fullName evidence="2">NADH:ubiquinone reductase (non-electrogenic)</fullName>
        <ecNumber evidence="2">1.6.5.9</ecNumber>
    </recommendedName>
</protein>
<keyword evidence="3" id="KW-0285">Flavoprotein</keyword>
<dbReference type="RefSeq" id="WP_219479672.1">
    <property type="nucleotide sequence ID" value="NZ_JAHXCT010000002.1"/>
</dbReference>
<keyword evidence="4" id="KW-0274">FAD</keyword>
<dbReference type="PANTHER" id="PTHR43706">
    <property type="entry name" value="NADH DEHYDROGENASE"/>
    <property type="match status" value="1"/>
</dbReference>
<evidence type="ECO:0000256" key="1">
    <source>
        <dbReference type="ARBA" id="ARBA00005272"/>
    </source>
</evidence>
<evidence type="ECO:0000313" key="11">
    <source>
        <dbReference type="EMBL" id="MBW4768718.1"/>
    </source>
</evidence>
<feature type="domain" description="External alternative NADH-ubiquinone oxidoreductase-like C-terminal" evidence="10">
    <location>
        <begin position="356"/>
        <end position="409"/>
    </location>
</feature>
<keyword evidence="7" id="KW-0520">NAD</keyword>
<keyword evidence="6" id="KW-0560">Oxidoreductase</keyword>
<accession>A0ABS6YAX3</accession>
<evidence type="ECO:0000256" key="2">
    <source>
        <dbReference type="ARBA" id="ARBA00012637"/>
    </source>
</evidence>
<evidence type="ECO:0000259" key="10">
    <source>
        <dbReference type="Pfam" id="PF22366"/>
    </source>
</evidence>
<dbReference type="Pfam" id="PF07992">
    <property type="entry name" value="Pyr_redox_2"/>
    <property type="match status" value="1"/>
</dbReference>
<evidence type="ECO:0000313" key="12">
    <source>
        <dbReference type="Proteomes" id="UP000788426"/>
    </source>
</evidence>
<name>A0ABS6YAX3_9BACT</name>
<organism evidence="11 12">
    <name type="scientific">Hoylesella nanceiensis</name>
    <dbReference type="NCBI Taxonomy" id="425941"/>
    <lineage>
        <taxon>Bacteria</taxon>
        <taxon>Pseudomonadati</taxon>
        <taxon>Bacteroidota</taxon>
        <taxon>Bacteroidia</taxon>
        <taxon>Bacteroidales</taxon>
        <taxon>Prevotellaceae</taxon>
        <taxon>Hoylesella</taxon>
    </lineage>
</organism>
<dbReference type="InterPro" id="IPR045024">
    <property type="entry name" value="NDH-2"/>
</dbReference>
<dbReference type="EMBL" id="JAHXCT010000002">
    <property type="protein sequence ID" value="MBW4768718.1"/>
    <property type="molecule type" value="Genomic_DNA"/>
</dbReference>
<evidence type="ECO:0000256" key="5">
    <source>
        <dbReference type="ARBA" id="ARBA00022946"/>
    </source>
</evidence>
<evidence type="ECO:0000256" key="4">
    <source>
        <dbReference type="ARBA" id="ARBA00022827"/>
    </source>
</evidence>
<comment type="similarity">
    <text evidence="1">Belongs to the NADH dehydrogenase family.</text>
</comment>
<feature type="domain" description="FAD/NAD(P)-binding" evidence="9">
    <location>
        <begin position="12"/>
        <end position="332"/>
    </location>
</feature>
<evidence type="ECO:0000256" key="8">
    <source>
        <dbReference type="ARBA" id="ARBA00047599"/>
    </source>
</evidence>
<dbReference type="EC" id="1.6.5.9" evidence="2"/>
<comment type="catalytic activity">
    <reaction evidence="8">
        <text>a quinone + NADH + H(+) = a quinol + NAD(+)</text>
        <dbReference type="Rhea" id="RHEA:46160"/>
        <dbReference type="ChEBI" id="CHEBI:15378"/>
        <dbReference type="ChEBI" id="CHEBI:24646"/>
        <dbReference type="ChEBI" id="CHEBI:57540"/>
        <dbReference type="ChEBI" id="CHEBI:57945"/>
        <dbReference type="ChEBI" id="CHEBI:132124"/>
        <dbReference type="EC" id="1.6.5.9"/>
    </reaction>
</comment>
<keyword evidence="5" id="KW-0809">Transit peptide</keyword>
<dbReference type="InterPro" id="IPR023753">
    <property type="entry name" value="FAD/NAD-binding_dom"/>
</dbReference>
<gene>
    <name evidence="11" type="ORF">KZO38_02945</name>
</gene>
<proteinExistence type="inferred from homology"/>
<sequence>MDFNIEKGDQKRIVIVGGGFGGLELAKNLRKTGMQIVLIDKHNYHQFQPLIYQVASAGMEPSSISFPYRRIFQKYKNLYFRLAEVKQIDVKNKTVITSIGNVSYDYVVLAAGATSNFFGNKEIEKGSMAMKSLSEAARIRNTVLANIERAITTEDPVFRQELLNIVVVGGGATGVELAGVMSEMKKTILPRDYPELDASLMNVYLIQGDNRLLPAMAPESSQKAIDFLRSMGVNVILSKFVNDYKNHKVMLNDGSSIATRSLIWVSGIIGVAFEGLEKEHYGRGRRLIVDGYNRVIGLEDVYAIGDQCIMPNVDKAYSGGHPQLAQVAIQQGKLLAKNLIREQKGKKLKTFQYKNLGSMATIGRNKAVAEFSLFKTQGFIAWVLWLVVHLRSILGIRNRIVVLLNWLWNYVNYNQSLRLIFRAGRDKTEEEIQQAVQQKDSN</sequence>
<dbReference type="InterPro" id="IPR054585">
    <property type="entry name" value="NDH2-like_C"/>
</dbReference>
<reference evidence="11 12" key="1">
    <citation type="submission" date="2021-07" db="EMBL/GenBank/DDBJ databases">
        <title>Genomic diversity and antimicrobial resistance of Prevotella spp. isolated from chronic lung disease airways.</title>
        <authorList>
            <person name="Webb K.A."/>
            <person name="Olagoke O.S."/>
            <person name="Baird T."/>
            <person name="Neill J."/>
            <person name="Pham A."/>
            <person name="Wells T.J."/>
            <person name="Ramsay K.A."/>
            <person name="Bell S.C."/>
            <person name="Sarovich D.S."/>
            <person name="Price E.P."/>
        </authorList>
    </citation>
    <scope>NUCLEOTIDE SEQUENCE [LARGE SCALE GENOMIC DNA]</scope>
    <source>
        <strain evidence="11 12">SCHI0011.S.12</strain>
    </source>
</reference>
<evidence type="ECO:0000256" key="7">
    <source>
        <dbReference type="ARBA" id="ARBA00023027"/>
    </source>
</evidence>
<keyword evidence="12" id="KW-1185">Reference proteome</keyword>
<evidence type="ECO:0000256" key="3">
    <source>
        <dbReference type="ARBA" id="ARBA00022630"/>
    </source>
</evidence>
<evidence type="ECO:0000259" key="9">
    <source>
        <dbReference type="Pfam" id="PF07992"/>
    </source>
</evidence>
<evidence type="ECO:0000256" key="6">
    <source>
        <dbReference type="ARBA" id="ARBA00023002"/>
    </source>
</evidence>
<comment type="caution">
    <text evidence="11">The sequence shown here is derived from an EMBL/GenBank/DDBJ whole genome shotgun (WGS) entry which is preliminary data.</text>
</comment>
<dbReference type="Proteomes" id="UP000788426">
    <property type="component" value="Unassembled WGS sequence"/>
</dbReference>
<dbReference type="PANTHER" id="PTHR43706:SF47">
    <property type="entry name" value="EXTERNAL NADH-UBIQUINONE OXIDOREDUCTASE 1, MITOCHONDRIAL-RELATED"/>
    <property type="match status" value="1"/>
</dbReference>
<dbReference type="Pfam" id="PF22366">
    <property type="entry name" value="NDH2_C"/>
    <property type="match status" value="1"/>
</dbReference>